<dbReference type="Proteomes" id="UP000724874">
    <property type="component" value="Unassembled WGS sequence"/>
</dbReference>
<dbReference type="AlphaFoldDB" id="A0A9P5TI71"/>
<evidence type="ECO:0000313" key="2">
    <source>
        <dbReference type="Proteomes" id="UP000724874"/>
    </source>
</evidence>
<reference evidence="1" key="1">
    <citation type="submission" date="2020-11" db="EMBL/GenBank/DDBJ databases">
        <authorList>
            <consortium name="DOE Joint Genome Institute"/>
            <person name="Ahrendt S."/>
            <person name="Riley R."/>
            <person name="Andreopoulos W."/>
            <person name="LaButti K."/>
            <person name="Pangilinan J."/>
            <person name="Ruiz-duenas F.J."/>
            <person name="Barrasa J.M."/>
            <person name="Sanchez-Garcia M."/>
            <person name="Camarero S."/>
            <person name="Miyauchi S."/>
            <person name="Serrano A."/>
            <person name="Linde D."/>
            <person name="Babiker R."/>
            <person name="Drula E."/>
            <person name="Ayuso-Fernandez I."/>
            <person name="Pacheco R."/>
            <person name="Padilla G."/>
            <person name="Ferreira P."/>
            <person name="Barriuso J."/>
            <person name="Kellner H."/>
            <person name="Castanera R."/>
            <person name="Alfaro M."/>
            <person name="Ramirez L."/>
            <person name="Pisabarro A.G."/>
            <person name="Kuo A."/>
            <person name="Tritt A."/>
            <person name="Lipzen A."/>
            <person name="He G."/>
            <person name="Yan M."/>
            <person name="Ng V."/>
            <person name="Cullen D."/>
            <person name="Martin F."/>
            <person name="Rosso M.-N."/>
            <person name="Henrissat B."/>
            <person name="Hibbett D."/>
            <person name="Martinez A.T."/>
            <person name="Grigoriev I.V."/>
        </authorList>
    </citation>
    <scope>NUCLEOTIDE SEQUENCE</scope>
    <source>
        <strain evidence="1">AH 44721</strain>
    </source>
</reference>
<evidence type="ECO:0000313" key="1">
    <source>
        <dbReference type="EMBL" id="KAF8880692.1"/>
    </source>
</evidence>
<accession>A0A9P5TI71</accession>
<proteinExistence type="predicted"/>
<name>A0A9P5TI71_GYMJU</name>
<dbReference type="EMBL" id="JADNYJ010000138">
    <property type="protein sequence ID" value="KAF8880692.1"/>
    <property type="molecule type" value="Genomic_DNA"/>
</dbReference>
<organism evidence="1 2">
    <name type="scientific">Gymnopilus junonius</name>
    <name type="common">Spectacular rustgill mushroom</name>
    <name type="synonym">Gymnopilus spectabilis subsp. junonius</name>
    <dbReference type="NCBI Taxonomy" id="109634"/>
    <lineage>
        <taxon>Eukaryota</taxon>
        <taxon>Fungi</taxon>
        <taxon>Dikarya</taxon>
        <taxon>Basidiomycota</taxon>
        <taxon>Agaricomycotina</taxon>
        <taxon>Agaricomycetes</taxon>
        <taxon>Agaricomycetidae</taxon>
        <taxon>Agaricales</taxon>
        <taxon>Agaricineae</taxon>
        <taxon>Hymenogastraceae</taxon>
        <taxon>Gymnopilus</taxon>
    </lineage>
</organism>
<sequence>MLFNLKLEYICACKQRYRLNVSSLHIPCNSLGLITPIPHVQAKTPYGVSNLSTSAHFHGLSSSLPGGHAAFFESLHDQQHGDTFTIATGDPFMFPSYSSGFSNSEPTETFEGMSYPEETNIGPPPHPFLLPSLGPWERRNYAITDFSLISNGGEEQPQNSYPTKERTVTAPWEFPSSLMRPLEAKVGGT</sequence>
<gene>
    <name evidence="1" type="ORF">CPB84DRAFT_262421</name>
</gene>
<comment type="caution">
    <text evidence="1">The sequence shown here is derived from an EMBL/GenBank/DDBJ whole genome shotgun (WGS) entry which is preliminary data.</text>
</comment>
<protein>
    <submittedName>
        <fullName evidence="1">Uncharacterized protein</fullName>
    </submittedName>
</protein>
<keyword evidence="2" id="KW-1185">Reference proteome</keyword>